<accession>A0ABT3TE08</accession>
<keyword evidence="2" id="KW-1185">Reference proteome</keyword>
<dbReference type="Proteomes" id="UP001143362">
    <property type="component" value="Unassembled WGS sequence"/>
</dbReference>
<evidence type="ECO:0000313" key="2">
    <source>
        <dbReference type="Proteomes" id="UP001143362"/>
    </source>
</evidence>
<dbReference type="Gene3D" id="3.30.1330.40">
    <property type="entry name" value="RutC-like"/>
    <property type="match status" value="1"/>
</dbReference>
<dbReference type="EMBL" id="SHNN01000001">
    <property type="protein sequence ID" value="MCX2980484.1"/>
    <property type="molecule type" value="Genomic_DNA"/>
</dbReference>
<gene>
    <name evidence="1" type="ORF">EYC98_06300</name>
</gene>
<name>A0ABT3TE08_9GAMM</name>
<dbReference type="InterPro" id="IPR035959">
    <property type="entry name" value="RutC-like_sf"/>
</dbReference>
<dbReference type="PANTHER" id="PTHR11803">
    <property type="entry name" value="2-IMINOBUTANOATE/2-IMINOPROPANOATE DEAMINASE RIDA"/>
    <property type="match status" value="1"/>
</dbReference>
<reference evidence="1" key="1">
    <citation type="submission" date="2019-02" db="EMBL/GenBank/DDBJ databases">
        <authorList>
            <person name="Li S.-H."/>
        </authorList>
    </citation>
    <scope>NUCLEOTIDE SEQUENCE</scope>
    <source>
        <strain evidence="1">IMCC14734</strain>
    </source>
</reference>
<sequence length="135" mass="14494">MTDAIQIQTDPDPYAAFNIAQAYRVGDLVFLSGQAALDLEGNLVGVGDFDAQAEQAFENLRAVLDAAGSSMDKLVKVTIYLTDMSNFGKIVALRERYFSPPWPADTLVEVSALALPELMIEIEGIALIEGQVTAG</sequence>
<dbReference type="Pfam" id="PF01042">
    <property type="entry name" value="Ribonuc_L-PSP"/>
    <property type="match status" value="1"/>
</dbReference>
<organism evidence="1 2">
    <name type="scientific">Candidatus Litorirhabdus singularis</name>
    <dbReference type="NCBI Taxonomy" id="2518993"/>
    <lineage>
        <taxon>Bacteria</taxon>
        <taxon>Pseudomonadati</taxon>
        <taxon>Pseudomonadota</taxon>
        <taxon>Gammaproteobacteria</taxon>
        <taxon>Cellvibrionales</taxon>
        <taxon>Halieaceae</taxon>
        <taxon>Candidatus Litorirhabdus</taxon>
    </lineage>
</organism>
<protein>
    <submittedName>
        <fullName evidence="1">RidA family protein</fullName>
    </submittedName>
</protein>
<evidence type="ECO:0000313" key="1">
    <source>
        <dbReference type="EMBL" id="MCX2980484.1"/>
    </source>
</evidence>
<dbReference type="PANTHER" id="PTHR11803:SF39">
    <property type="entry name" value="2-IMINOBUTANOATE_2-IMINOPROPANOATE DEAMINASE"/>
    <property type="match status" value="1"/>
</dbReference>
<dbReference type="InterPro" id="IPR006175">
    <property type="entry name" value="YjgF/YER057c/UK114"/>
</dbReference>
<proteinExistence type="predicted"/>
<comment type="caution">
    <text evidence="1">The sequence shown here is derived from an EMBL/GenBank/DDBJ whole genome shotgun (WGS) entry which is preliminary data.</text>
</comment>
<dbReference type="SUPFAM" id="SSF55298">
    <property type="entry name" value="YjgF-like"/>
    <property type="match status" value="1"/>
</dbReference>
<dbReference type="CDD" id="cd00448">
    <property type="entry name" value="YjgF_YER057c_UK114_family"/>
    <property type="match status" value="1"/>
</dbReference>